<keyword evidence="2" id="KW-1185">Reference proteome</keyword>
<sequence>MNEPWRVQFDANVTFQNGGGLQAREFRLDIPGADISDEALEMLFVRELGLLMVESVRITHKQLLREPHKGTSKPVRTENSAPARRLIELSHVVHHGMVTYPGLPAPELTDHMTREDSRARYAEGATFHIGRISMVSNTGTYLDTPFHRFDGRPDLAALPLSSVADLEGLVVRVQDRHSRGVDRNLLLPFDVRGRAVLLHTGWDRRWGTEQYGVDAPFLTRDGAAWLADQGVALVGIDSVNIDDMGDKSRPAHTLLLDASIPIVEHLRGLEQLPPQGFRFSAPPVRVQGMGTFPVRAYAVLGG</sequence>
<gene>
    <name evidence="1" type="ORF">POL68_11650</name>
</gene>
<name>A0ABT5D636_9BACT</name>
<reference evidence="1 2" key="1">
    <citation type="submission" date="2022-11" db="EMBL/GenBank/DDBJ databases">
        <title>Minimal conservation of predation-associated metabolite biosynthetic gene clusters underscores biosynthetic potential of Myxococcota including descriptions for ten novel species: Archangium lansinium sp. nov., Myxococcus landrumus sp. nov., Nannocystis bai.</title>
        <authorList>
            <person name="Ahearne A."/>
            <person name="Stevens C."/>
            <person name="Dowd S."/>
        </authorList>
    </citation>
    <scope>NUCLEOTIDE SEQUENCE [LARGE SCALE GENOMIC DNA]</scope>
    <source>
        <strain evidence="1 2">NCWAL01</strain>
    </source>
</reference>
<protein>
    <submittedName>
        <fullName evidence="1">Cyclase family protein</fullName>
    </submittedName>
</protein>
<dbReference type="InterPro" id="IPR037175">
    <property type="entry name" value="KFase_sf"/>
</dbReference>
<dbReference type="InterPro" id="IPR007325">
    <property type="entry name" value="KFase/CYL"/>
</dbReference>
<dbReference type="Gene3D" id="3.50.30.50">
    <property type="entry name" value="Putative cyclase"/>
    <property type="match status" value="1"/>
</dbReference>
<dbReference type="RefSeq" id="WP_272137383.1">
    <property type="nucleotide sequence ID" value="NZ_JAQNDM010000002.1"/>
</dbReference>
<comment type="caution">
    <text evidence="1">The sequence shown here is derived from an EMBL/GenBank/DDBJ whole genome shotgun (WGS) entry which is preliminary data.</text>
</comment>
<dbReference type="PANTHER" id="PTHR31118:SF12">
    <property type="entry name" value="CYCLASE-LIKE PROTEIN 2"/>
    <property type="match status" value="1"/>
</dbReference>
<organism evidence="1 2">
    <name type="scientific">Stigmatella ashevillensis</name>
    <dbReference type="NCBI Taxonomy" id="2995309"/>
    <lineage>
        <taxon>Bacteria</taxon>
        <taxon>Pseudomonadati</taxon>
        <taxon>Myxococcota</taxon>
        <taxon>Myxococcia</taxon>
        <taxon>Myxococcales</taxon>
        <taxon>Cystobacterineae</taxon>
        <taxon>Archangiaceae</taxon>
        <taxon>Stigmatella</taxon>
    </lineage>
</organism>
<proteinExistence type="predicted"/>
<dbReference type="Pfam" id="PF04199">
    <property type="entry name" value="Cyclase"/>
    <property type="match status" value="1"/>
</dbReference>
<dbReference type="PANTHER" id="PTHR31118">
    <property type="entry name" value="CYCLASE-LIKE PROTEIN 2"/>
    <property type="match status" value="1"/>
</dbReference>
<evidence type="ECO:0000313" key="1">
    <source>
        <dbReference type="EMBL" id="MDC0709118.1"/>
    </source>
</evidence>
<evidence type="ECO:0000313" key="2">
    <source>
        <dbReference type="Proteomes" id="UP001221838"/>
    </source>
</evidence>
<dbReference type="SUPFAM" id="SSF102198">
    <property type="entry name" value="Putative cyclase"/>
    <property type="match status" value="1"/>
</dbReference>
<dbReference type="Proteomes" id="UP001221838">
    <property type="component" value="Unassembled WGS sequence"/>
</dbReference>
<accession>A0ABT5D636</accession>
<dbReference type="EMBL" id="JAQNDM010000002">
    <property type="protein sequence ID" value="MDC0709118.1"/>
    <property type="molecule type" value="Genomic_DNA"/>
</dbReference>